<dbReference type="EMBL" id="CAJOBJ010374997">
    <property type="protein sequence ID" value="CAF5225113.1"/>
    <property type="molecule type" value="Genomic_DNA"/>
</dbReference>
<accession>A0A8S3K7Z7</accession>
<feature type="non-terminal residue" evidence="1">
    <location>
        <position position="114"/>
    </location>
</feature>
<evidence type="ECO:0000313" key="2">
    <source>
        <dbReference type="Proteomes" id="UP000681720"/>
    </source>
</evidence>
<dbReference type="SUPFAM" id="SSF53756">
    <property type="entry name" value="UDP-Glycosyltransferase/glycogen phosphorylase"/>
    <property type="match status" value="1"/>
</dbReference>
<gene>
    <name evidence="1" type="ORF">GIL414_LOCUS86444</name>
</gene>
<reference evidence="1" key="1">
    <citation type="submission" date="2021-02" db="EMBL/GenBank/DDBJ databases">
        <authorList>
            <person name="Nowell W R."/>
        </authorList>
    </citation>
    <scope>NUCLEOTIDE SEQUENCE</scope>
</reference>
<organism evidence="1 2">
    <name type="scientific">Rotaria magnacalcarata</name>
    <dbReference type="NCBI Taxonomy" id="392030"/>
    <lineage>
        <taxon>Eukaryota</taxon>
        <taxon>Metazoa</taxon>
        <taxon>Spiralia</taxon>
        <taxon>Gnathifera</taxon>
        <taxon>Rotifera</taxon>
        <taxon>Eurotatoria</taxon>
        <taxon>Bdelloidea</taxon>
        <taxon>Philodinida</taxon>
        <taxon>Philodinidae</taxon>
        <taxon>Rotaria</taxon>
    </lineage>
</organism>
<protein>
    <submittedName>
        <fullName evidence="1">Uncharacterized protein</fullName>
    </submittedName>
</protein>
<evidence type="ECO:0000313" key="1">
    <source>
        <dbReference type="EMBL" id="CAF5225113.1"/>
    </source>
</evidence>
<comment type="caution">
    <text evidence="1">The sequence shown here is derived from an EMBL/GenBank/DDBJ whole genome shotgun (WGS) entry which is preliminary data.</text>
</comment>
<name>A0A8S3K7Z7_9BILA</name>
<dbReference type="AlphaFoldDB" id="A0A8S3K7Z7"/>
<dbReference type="Gene3D" id="3.40.50.2000">
    <property type="entry name" value="Glycogen Phosphorylase B"/>
    <property type="match status" value="2"/>
</dbReference>
<sequence>MWEDFNSWVQQHGLPPLTDLQFNCESKYANIYIYPQEADYTENRPLGPTWHRIDSSVRETDCHFELPISLRERPEGSCLVYVSLGTLVSADVELLQHLIDVLSRTVHRFIFSKG</sequence>
<dbReference type="Proteomes" id="UP000681720">
    <property type="component" value="Unassembled WGS sequence"/>
</dbReference>
<proteinExistence type="predicted"/>